<protein>
    <submittedName>
        <fullName evidence="3">Nuclear transport factor 2 family protein</fullName>
    </submittedName>
</protein>
<reference evidence="3 4" key="1">
    <citation type="submission" date="2024-12" db="EMBL/GenBank/DDBJ databases">
        <authorList>
            <person name="Lee Y."/>
        </authorList>
    </citation>
    <scope>NUCLEOTIDE SEQUENCE [LARGE SCALE GENOMIC DNA]</scope>
    <source>
        <strain evidence="3 4">03SUJ4</strain>
    </source>
</reference>
<dbReference type="Proteomes" id="UP001634747">
    <property type="component" value="Unassembled WGS sequence"/>
</dbReference>
<keyword evidence="4" id="KW-1185">Reference proteome</keyword>
<feature type="signal peptide" evidence="1">
    <location>
        <begin position="1"/>
        <end position="24"/>
    </location>
</feature>
<feature type="chain" id="PRO_5045931646" evidence="1">
    <location>
        <begin position="25"/>
        <end position="184"/>
    </location>
</feature>
<dbReference type="Gene3D" id="3.10.450.50">
    <property type="match status" value="1"/>
</dbReference>
<evidence type="ECO:0000313" key="4">
    <source>
        <dbReference type="Proteomes" id="UP001634747"/>
    </source>
</evidence>
<sequence length="184" mass="19504">MQLQKLIVCAPLLLCALRPRAAQAQIGLDPSRSAPSAGTPLTQPTLSPGAVELLTLDGQFSQAVAKGGGAAFASWFADDGMTLNNGKAAVYGRTRIAAAATWKPDTYQLTWYPEFAQMGPSGDMGYTWGHYEGSSKDQNGNPVKTSGRYITVWKKMPDGKWKVALDASADEPPAAGDCCKLPNP</sequence>
<proteinExistence type="predicted"/>
<dbReference type="InterPro" id="IPR027843">
    <property type="entry name" value="DUF4440"/>
</dbReference>
<dbReference type="RefSeq" id="WP_263411927.1">
    <property type="nucleotide sequence ID" value="NZ_BAABBH010000001.1"/>
</dbReference>
<evidence type="ECO:0000259" key="2">
    <source>
        <dbReference type="Pfam" id="PF14534"/>
    </source>
</evidence>
<gene>
    <name evidence="3" type="ORF">ACK2TP_12580</name>
</gene>
<accession>A0ABW9KLD0</accession>
<dbReference type="SUPFAM" id="SSF54427">
    <property type="entry name" value="NTF2-like"/>
    <property type="match status" value="1"/>
</dbReference>
<evidence type="ECO:0000313" key="3">
    <source>
        <dbReference type="EMBL" id="MFN2976602.1"/>
    </source>
</evidence>
<comment type="caution">
    <text evidence="3">The sequence shown here is derived from an EMBL/GenBank/DDBJ whole genome shotgun (WGS) entry which is preliminary data.</text>
</comment>
<keyword evidence="1" id="KW-0732">Signal</keyword>
<feature type="domain" description="DUF4440" evidence="2">
    <location>
        <begin position="54"/>
        <end position="163"/>
    </location>
</feature>
<organism evidence="3 4">
    <name type="scientific">Terriglobus aquaticus</name>
    <dbReference type="NCBI Taxonomy" id="940139"/>
    <lineage>
        <taxon>Bacteria</taxon>
        <taxon>Pseudomonadati</taxon>
        <taxon>Acidobacteriota</taxon>
        <taxon>Terriglobia</taxon>
        <taxon>Terriglobales</taxon>
        <taxon>Acidobacteriaceae</taxon>
        <taxon>Terriglobus</taxon>
    </lineage>
</organism>
<dbReference type="EMBL" id="JBJYXY010000001">
    <property type="protein sequence ID" value="MFN2976602.1"/>
    <property type="molecule type" value="Genomic_DNA"/>
</dbReference>
<dbReference type="Pfam" id="PF14534">
    <property type="entry name" value="DUF4440"/>
    <property type="match status" value="1"/>
</dbReference>
<dbReference type="InterPro" id="IPR032710">
    <property type="entry name" value="NTF2-like_dom_sf"/>
</dbReference>
<evidence type="ECO:0000256" key="1">
    <source>
        <dbReference type="SAM" id="SignalP"/>
    </source>
</evidence>
<name>A0ABW9KLD0_9BACT</name>